<dbReference type="SUPFAM" id="SSF52777">
    <property type="entry name" value="CoA-dependent acyltransferases"/>
    <property type="match status" value="4"/>
</dbReference>
<dbReference type="PROSITE" id="PS00455">
    <property type="entry name" value="AMP_BINDING"/>
    <property type="match status" value="2"/>
</dbReference>
<comment type="caution">
    <text evidence="5">The sequence shown here is derived from an EMBL/GenBank/DDBJ whole genome shotgun (WGS) entry which is preliminary data.</text>
</comment>
<dbReference type="RefSeq" id="WP_346824438.1">
    <property type="nucleotide sequence ID" value="NZ_JBDKWZ010000025.1"/>
</dbReference>
<dbReference type="InterPro" id="IPR045851">
    <property type="entry name" value="AMP-bd_C_sf"/>
</dbReference>
<dbReference type="Gene3D" id="3.30.300.30">
    <property type="match status" value="2"/>
</dbReference>
<dbReference type="InterPro" id="IPR042099">
    <property type="entry name" value="ANL_N_sf"/>
</dbReference>
<evidence type="ECO:0000259" key="4">
    <source>
        <dbReference type="PROSITE" id="PS50075"/>
    </source>
</evidence>
<dbReference type="SUPFAM" id="SSF56801">
    <property type="entry name" value="Acetyl-CoA synthetase-like"/>
    <property type="match status" value="2"/>
</dbReference>
<dbReference type="PANTHER" id="PTHR45527">
    <property type="entry name" value="NONRIBOSOMAL PEPTIDE SYNTHETASE"/>
    <property type="match status" value="1"/>
</dbReference>
<dbReference type="InterPro" id="IPR009081">
    <property type="entry name" value="PP-bd_ACP"/>
</dbReference>
<protein>
    <submittedName>
        <fullName evidence="5">Amino acid adenylation domain-containing protein</fullName>
    </submittedName>
</protein>
<dbReference type="CDD" id="cd05930">
    <property type="entry name" value="A_NRPS"/>
    <property type="match status" value="2"/>
</dbReference>
<dbReference type="Pfam" id="PF00668">
    <property type="entry name" value="Condensation"/>
    <property type="match status" value="2"/>
</dbReference>
<dbReference type="FunFam" id="2.30.38.10:FF:000001">
    <property type="entry name" value="Non-ribosomal peptide synthetase PvdI"/>
    <property type="match status" value="1"/>
</dbReference>
<dbReference type="Gene3D" id="3.30.559.10">
    <property type="entry name" value="Chloramphenicol acetyltransferase-like domain"/>
    <property type="match status" value="2"/>
</dbReference>
<dbReference type="GO" id="GO:0005829">
    <property type="term" value="C:cytosol"/>
    <property type="evidence" value="ECO:0007669"/>
    <property type="project" value="TreeGrafter"/>
</dbReference>
<evidence type="ECO:0000313" key="6">
    <source>
        <dbReference type="Proteomes" id="UP001403385"/>
    </source>
</evidence>
<comment type="cofactor">
    <cofactor evidence="1">
        <name>pantetheine 4'-phosphate</name>
        <dbReference type="ChEBI" id="CHEBI:47942"/>
    </cofactor>
</comment>
<evidence type="ECO:0000256" key="1">
    <source>
        <dbReference type="ARBA" id="ARBA00001957"/>
    </source>
</evidence>
<dbReference type="PANTHER" id="PTHR45527:SF1">
    <property type="entry name" value="FATTY ACID SYNTHASE"/>
    <property type="match status" value="1"/>
</dbReference>
<dbReference type="PROSITE" id="PS00012">
    <property type="entry name" value="PHOSPHOPANTETHEINE"/>
    <property type="match status" value="2"/>
</dbReference>
<evidence type="ECO:0000313" key="5">
    <source>
        <dbReference type="EMBL" id="MEN7551659.1"/>
    </source>
</evidence>
<dbReference type="Pfam" id="PF00501">
    <property type="entry name" value="AMP-binding"/>
    <property type="match status" value="2"/>
</dbReference>
<dbReference type="GO" id="GO:0031177">
    <property type="term" value="F:phosphopantetheine binding"/>
    <property type="evidence" value="ECO:0007669"/>
    <property type="project" value="InterPro"/>
</dbReference>
<name>A0AAW9SH60_9BACT</name>
<dbReference type="NCBIfam" id="TIGR01733">
    <property type="entry name" value="AA-adenyl-dom"/>
    <property type="match status" value="2"/>
</dbReference>
<dbReference type="EMBL" id="JBDKWZ010000025">
    <property type="protein sequence ID" value="MEN7551659.1"/>
    <property type="molecule type" value="Genomic_DNA"/>
</dbReference>
<dbReference type="PROSITE" id="PS50075">
    <property type="entry name" value="CARRIER"/>
    <property type="match status" value="2"/>
</dbReference>
<dbReference type="Gene3D" id="1.10.1200.10">
    <property type="entry name" value="ACP-like"/>
    <property type="match status" value="2"/>
</dbReference>
<dbReference type="SUPFAM" id="SSF47336">
    <property type="entry name" value="ACP-like"/>
    <property type="match status" value="2"/>
</dbReference>
<dbReference type="Gene3D" id="3.30.559.30">
    <property type="entry name" value="Nonribosomal peptide synthetase, condensation domain"/>
    <property type="match status" value="2"/>
</dbReference>
<dbReference type="GO" id="GO:0047527">
    <property type="term" value="F:2,3-dihydroxybenzoate-serine ligase activity"/>
    <property type="evidence" value="ECO:0007669"/>
    <property type="project" value="TreeGrafter"/>
</dbReference>
<dbReference type="Gene3D" id="2.30.38.10">
    <property type="entry name" value="Luciferase, Domain 3"/>
    <property type="match status" value="1"/>
</dbReference>
<feature type="domain" description="Carrier" evidence="4">
    <location>
        <begin position="1991"/>
        <end position="2066"/>
    </location>
</feature>
<dbReference type="InterPro" id="IPR001242">
    <property type="entry name" value="Condensation_dom"/>
</dbReference>
<dbReference type="InterPro" id="IPR020806">
    <property type="entry name" value="PKS_PP-bd"/>
</dbReference>
<dbReference type="GO" id="GO:0009239">
    <property type="term" value="P:enterobactin biosynthetic process"/>
    <property type="evidence" value="ECO:0007669"/>
    <property type="project" value="TreeGrafter"/>
</dbReference>
<dbReference type="Pfam" id="PF00550">
    <property type="entry name" value="PP-binding"/>
    <property type="match status" value="2"/>
</dbReference>
<dbReference type="CDD" id="cd19531">
    <property type="entry name" value="LCL_NRPS-like"/>
    <property type="match status" value="1"/>
</dbReference>
<reference evidence="5 6" key="1">
    <citation type="submission" date="2024-04" db="EMBL/GenBank/DDBJ databases">
        <title>Novel genus in family Flammeovirgaceae.</title>
        <authorList>
            <person name="Nguyen T.H."/>
            <person name="Vuong T.Q."/>
            <person name="Le H."/>
            <person name="Kim S.-G."/>
        </authorList>
    </citation>
    <scope>NUCLEOTIDE SEQUENCE [LARGE SCALE GENOMIC DNA]</scope>
    <source>
        <strain evidence="5 6">JCM 23209</strain>
    </source>
</reference>
<dbReference type="InterPro" id="IPR020845">
    <property type="entry name" value="AMP-binding_CS"/>
</dbReference>
<dbReference type="InterPro" id="IPR000873">
    <property type="entry name" value="AMP-dep_synth/lig_dom"/>
</dbReference>
<dbReference type="Gene3D" id="3.40.50.12780">
    <property type="entry name" value="N-terminal domain of ligase-like"/>
    <property type="match status" value="1"/>
</dbReference>
<dbReference type="InterPro" id="IPR023213">
    <property type="entry name" value="CAT-like_dom_sf"/>
</dbReference>
<accession>A0AAW9SH60</accession>
<evidence type="ECO:0000256" key="3">
    <source>
        <dbReference type="ARBA" id="ARBA00022553"/>
    </source>
</evidence>
<dbReference type="Gene3D" id="3.40.50.980">
    <property type="match status" value="2"/>
</dbReference>
<dbReference type="InterPro" id="IPR010071">
    <property type="entry name" value="AA_adenyl_dom"/>
</dbReference>
<dbReference type="NCBIfam" id="NF003417">
    <property type="entry name" value="PRK04813.1"/>
    <property type="match status" value="2"/>
</dbReference>
<evidence type="ECO:0000256" key="2">
    <source>
        <dbReference type="ARBA" id="ARBA00022450"/>
    </source>
</evidence>
<dbReference type="Proteomes" id="UP001403385">
    <property type="component" value="Unassembled WGS sequence"/>
</dbReference>
<dbReference type="GO" id="GO:0009366">
    <property type="term" value="C:enterobactin synthetase complex"/>
    <property type="evidence" value="ECO:0007669"/>
    <property type="project" value="TreeGrafter"/>
</dbReference>
<gene>
    <name evidence="5" type="ORF">AAG747_27335</name>
</gene>
<proteinExistence type="predicted"/>
<dbReference type="InterPro" id="IPR036736">
    <property type="entry name" value="ACP-like_sf"/>
</dbReference>
<feature type="domain" description="Carrier" evidence="4">
    <location>
        <begin position="948"/>
        <end position="1023"/>
    </location>
</feature>
<keyword evidence="2" id="KW-0596">Phosphopantetheine</keyword>
<sequence>MQTYHPTISQNLILMDQMVSPSSAKYNIGGYAILKGSLNIPLFKKALHHYIEHQEGFSTIFNNPSLKGHTAMVRGQISQGFVLEELDFTPSKHPETDAECFMKEAFSQPFDLNEKPLFRFCLLKLRKDLHYWFACVHHLIADGWSFMLLLNGVAENYSSLSSGKKLQEEHLYYSHYAEEDKLYYASPSSQDDRAYWMKEFNQASQSLFTPQSESKKTHKAQSEVVYLNEEQVKHLQNIAHHHKVSLYQLVLSVLLLYFGRCSGHEDLTIGMPVLNRSRKVYRKVFGVFMNLLAVKFPLAPEMRFDHFLQKVKGKMREVLRHQRYQYGNLIKDLQAAQGRKRLYDIRFSYENFEFTSEMAGLETTACAMSNLSEEDPLSIYMREYHGNGFDIRLVYNTRYLSQQHLQAIKKHLYYVLTHLSANCSQSIGSFPIMPEQEVQAILAKGTGQSRVRTAGTFFQHWQQVLRQFGDHVAVVTPQRVIAYKTLHQKALQLAGALQQKGLQPGDRVGIMPSRNEDIVIGMWACLFAGYPYVPLDPEYPAKRLAYMWEDSACQLLLHSGNCRWEQAANLPSMSIQQPETSASHFTIPNIRTDHPAYVIYTSGTTGKPKGVLISYASLLDYTWTFGEYFHLTEQDKVVQQAAISFDTSVEEIYPILFHGGELHILPDRHNLDALNDMLKTAGITLLSTNPQTVNYLNGKDMGVSLRVLISGGDVLKPEYINHYPSSLKIYNTYGPTESTVCASFQQVSPGQTSIPIGKAITNRELLILDKQKQALPFNTPGELYIGGKGLALNYLNQPDSAQEKLIEHPWKPGQRLYRTGDRALMHSDGTVEFLGRIDAQISLRGYRIEAKEVELAIMSTGLVEDVVVDVREQAGYPVLTCWYLNKENAPSHPKAWKEVLADTLPEYMIPKEYVEVTEFPTLPNGKVNRKALCIPKGIQRKPAPHTQTPFTPGEKRIALLWEEVLQKPFTDTNISFFDLGGHSLTALQLLSKLRNQFEVNIEFKDLFEHPTIREQALFIDHAAKGSAVNIPTAPDNVDYPLSSPQHRLWVLSQLGEASEAYHISGALRLQGKLQESQMSRAVEQLLVRHESLRTVFIEQEEGTPRQLVKNAQTFISKVFFTEDFTKAVNQEEALTLFIKQLLSQPFDLENGPLLRVWLLRKSPQEHLLVYVMHHIISDGWSLEVLLREFTQIYLSLVQKENIPLPVLPVQFKDYVVWQEGNATHTLKKAGEFWKNRFADKIPVLELPLQKPRPSVKGYQGKELKHFLPNASVTQLKTICQEEGATLFMGLFACLNALLFRYTGQESTVIGTPVANRDQTELQGLVGLFLNILPIRTDIPENTNFRQLLQTQKSELLASFQNGHYPLEQLVTALDYKVDPSRSPLFDVMIVLHNQAEMAPESWTNHTKELKITPYTQLPKETSQFDLVFSFLQEHNGMSLSVEYSTDIFEEWFVEQLMHHFVQITDALTHKPEEPIRQINFFLSQEYQSMSTGGYCELATDSQKTALDFMLETARNSPQQTAVEYGQYRLNYQELHNRAAQACTYLQSIGIQPGDTVGIRITASHHLPALIYGLWMAGAIYVPINPKYPELRQQTIAEDATCKRVITDEHLPTMLNYKQKAFGPGTTPEATAYILYTSGTSGKPKGVSISHAALSDKLQVELDLLKLQKPCNTCLLTNYCFDVSLLELFLPAYTGGTLLIPDTEMLLQYDDLVLALANGKVNLLQGTPTFLESFFRYLTPDTLQPLAKYLEVICSGGESLHQTLVTWIEEKLPDVRLNNHYGPTESTIDALVYQDVQDMQQNRIGKPLANTSAYILDKTGQLVPYGVNGELYIGGKSLAKGYLNKPQQTTQQFIPHPFKQEEKLYKTGDLASQLPDGTILFRGRVDEQMKVRGMRIEPEEICRQIEKLKGVEQAVVVYHAPLLLSFISTDLSEKEDLSVKVKKQLQDTLPDYMVPNQVIALEEIPLNANGKVNKARLIEWLNDNPAPKEVQQASTETEHKLMHIWEKLLPTHSISASDHFFDLGGNSLLLVRLRAEIKKNFGLNLEIKELFRTTILREQAEMLDELLWLQQPEEQAPDHPMTDEIIL</sequence>
<dbReference type="InterPro" id="IPR006162">
    <property type="entry name" value="Ppantetheine_attach_site"/>
</dbReference>
<keyword evidence="3" id="KW-0597">Phosphoprotein</keyword>
<dbReference type="SMART" id="SM00823">
    <property type="entry name" value="PKS_PP"/>
    <property type="match status" value="2"/>
</dbReference>
<organism evidence="5 6">
    <name type="scientific">Rapidithrix thailandica</name>
    <dbReference type="NCBI Taxonomy" id="413964"/>
    <lineage>
        <taxon>Bacteria</taxon>
        <taxon>Pseudomonadati</taxon>
        <taxon>Bacteroidota</taxon>
        <taxon>Cytophagia</taxon>
        <taxon>Cytophagales</taxon>
        <taxon>Flammeovirgaceae</taxon>
        <taxon>Rapidithrix</taxon>
    </lineage>
</organism>
<dbReference type="GO" id="GO:0043041">
    <property type="term" value="P:amino acid activation for nonribosomal peptide biosynthetic process"/>
    <property type="evidence" value="ECO:0007669"/>
    <property type="project" value="TreeGrafter"/>
</dbReference>
<keyword evidence="6" id="KW-1185">Reference proteome</keyword>